<dbReference type="InterPro" id="IPR050756">
    <property type="entry name" value="CSN3"/>
</dbReference>
<protein>
    <recommendedName>
        <fullName evidence="4">COP9 signalosome complex subunit 3</fullName>
    </recommendedName>
</protein>
<evidence type="ECO:0000313" key="9">
    <source>
        <dbReference type="EnsemblMetazoa" id="CLYHEMP007351.1"/>
    </source>
</evidence>
<evidence type="ECO:0000256" key="6">
    <source>
        <dbReference type="ARBA" id="ARBA00022790"/>
    </source>
</evidence>
<dbReference type="PROSITE" id="PS50250">
    <property type="entry name" value="PCI"/>
    <property type="match status" value="1"/>
</dbReference>
<dbReference type="AlphaFoldDB" id="A0A7M5VB73"/>
<keyword evidence="6" id="KW-0736">Signalosome</keyword>
<keyword evidence="10" id="KW-1185">Reference proteome</keyword>
<dbReference type="GO" id="GO:0006511">
    <property type="term" value="P:ubiquitin-dependent protein catabolic process"/>
    <property type="evidence" value="ECO:0007669"/>
    <property type="project" value="TreeGrafter"/>
</dbReference>
<dbReference type="Proteomes" id="UP000594262">
    <property type="component" value="Unplaced"/>
</dbReference>
<dbReference type="SUPFAM" id="SSF46785">
    <property type="entry name" value="Winged helix' DNA-binding domain"/>
    <property type="match status" value="1"/>
</dbReference>
<keyword evidence="7" id="KW-0539">Nucleus</keyword>
<evidence type="ECO:0000256" key="7">
    <source>
        <dbReference type="ARBA" id="ARBA00023242"/>
    </source>
</evidence>
<evidence type="ECO:0000256" key="2">
    <source>
        <dbReference type="ARBA" id="ARBA00004496"/>
    </source>
</evidence>
<organism evidence="9 10">
    <name type="scientific">Clytia hemisphaerica</name>
    <dbReference type="NCBI Taxonomy" id="252671"/>
    <lineage>
        <taxon>Eukaryota</taxon>
        <taxon>Metazoa</taxon>
        <taxon>Cnidaria</taxon>
        <taxon>Hydrozoa</taxon>
        <taxon>Hydroidolina</taxon>
        <taxon>Leptothecata</taxon>
        <taxon>Obeliida</taxon>
        <taxon>Clytiidae</taxon>
        <taxon>Clytia</taxon>
    </lineage>
</organism>
<name>A0A7M5VB73_9CNID</name>
<dbReference type="GO" id="GO:0008180">
    <property type="term" value="C:COP9 signalosome"/>
    <property type="evidence" value="ECO:0007669"/>
    <property type="project" value="UniProtKB-KW"/>
</dbReference>
<dbReference type="Pfam" id="PF22788">
    <property type="entry name" value="COP9_hel_rpt"/>
    <property type="match status" value="1"/>
</dbReference>
<dbReference type="OrthoDB" id="29061at2759"/>
<dbReference type="RefSeq" id="XP_066934709.1">
    <property type="nucleotide sequence ID" value="XM_067078608.1"/>
</dbReference>
<dbReference type="PANTHER" id="PTHR10758:SF1">
    <property type="entry name" value="COP9 SIGNALOSOME COMPLEX SUBUNIT 3"/>
    <property type="match status" value="1"/>
</dbReference>
<comment type="subcellular location">
    <subcellularLocation>
        <location evidence="2">Cytoplasm</location>
    </subcellularLocation>
    <subcellularLocation>
        <location evidence="1">Nucleus</location>
    </subcellularLocation>
</comment>
<accession>A0A7M5VB73</accession>
<dbReference type="Pfam" id="PF01399">
    <property type="entry name" value="PCI"/>
    <property type="match status" value="1"/>
</dbReference>
<evidence type="ECO:0000256" key="1">
    <source>
        <dbReference type="ARBA" id="ARBA00004123"/>
    </source>
</evidence>
<keyword evidence="5" id="KW-0963">Cytoplasm</keyword>
<dbReference type="InterPro" id="IPR036390">
    <property type="entry name" value="WH_DNA-bd_sf"/>
</dbReference>
<evidence type="ECO:0000256" key="3">
    <source>
        <dbReference type="ARBA" id="ARBA00007084"/>
    </source>
</evidence>
<dbReference type="GO" id="GO:0005737">
    <property type="term" value="C:cytoplasm"/>
    <property type="evidence" value="ECO:0007669"/>
    <property type="project" value="UniProtKB-SubCell"/>
</dbReference>
<evidence type="ECO:0000259" key="8">
    <source>
        <dbReference type="PROSITE" id="PS50250"/>
    </source>
</evidence>
<proteinExistence type="inferred from homology"/>
<feature type="domain" description="PCI" evidence="8">
    <location>
        <begin position="192"/>
        <end position="360"/>
    </location>
</feature>
<reference evidence="9" key="1">
    <citation type="submission" date="2021-01" db="UniProtKB">
        <authorList>
            <consortium name="EnsemblMetazoa"/>
        </authorList>
    </citation>
    <scope>IDENTIFICATION</scope>
</reference>
<dbReference type="Gene3D" id="1.25.40.570">
    <property type="match status" value="1"/>
</dbReference>
<dbReference type="GeneID" id="136822367"/>
<dbReference type="EnsemblMetazoa" id="CLYHEMT007351.1">
    <property type="protein sequence ID" value="CLYHEMP007351.1"/>
    <property type="gene ID" value="CLYHEMG007351"/>
</dbReference>
<comment type="similarity">
    <text evidence="3">Belongs to the CSN3 family.</text>
</comment>
<dbReference type="InterPro" id="IPR000717">
    <property type="entry name" value="PCI_dom"/>
</dbReference>
<evidence type="ECO:0000256" key="5">
    <source>
        <dbReference type="ARBA" id="ARBA00022490"/>
    </source>
</evidence>
<evidence type="ECO:0000313" key="10">
    <source>
        <dbReference type="Proteomes" id="UP000594262"/>
    </source>
</evidence>
<dbReference type="PANTHER" id="PTHR10758">
    <property type="entry name" value="26S PROTEASOME NON-ATPASE REGULATORY SUBUNIT 3/COP9 SIGNALOSOME COMPLEX SUBUNIT 3"/>
    <property type="match status" value="1"/>
</dbReference>
<dbReference type="SMART" id="SM00088">
    <property type="entry name" value="PINT"/>
    <property type="match status" value="1"/>
</dbReference>
<dbReference type="InterPro" id="IPR055089">
    <property type="entry name" value="COP9_N"/>
</dbReference>
<sequence>MEDFVTAVKVFCQDQNWKGLGDYINESVPLITKNASKIDSAISALDAKDHTLGYLGLIVIKLSLPNIGDFELFFNQVAQLIEGGCQTQIQSQGVDKFTHICHCLVKILVEQRKAFRGIYLIDQAIQKIQESPSQLTSLHPDFLQLCLVAKCMKPAIKYLNIDIASIQESAKDAKIFLLYYYYGGMVYLALKQYEKALFFFQVAVTTPCMVISQIMLEAYKKFLLLSIFIHGKIVALPKYTSSVVSRYLKPLSNAYWELADAYSKHDADGVTAIANKHQQTFQNDNNVGIVKQVISSLTKKRIQKLTKTFLTLSLVDMASRVKLRNADEAEKYLLEMIEDGSIYATIDQQAGMVSFQNNPDRFNSNNVLEKIHSEMEKCIRMNEQLITMDNDMQQNQQYVHKMMSMTHLDDTNRVEEIMMD</sequence>
<evidence type="ECO:0000256" key="4">
    <source>
        <dbReference type="ARBA" id="ARBA00014878"/>
    </source>
</evidence>